<dbReference type="InterPro" id="IPR029032">
    <property type="entry name" value="AhpD-like"/>
</dbReference>
<dbReference type="Proteomes" id="UP001429745">
    <property type="component" value="Unassembled WGS sequence"/>
</dbReference>
<gene>
    <name evidence="2" type="ORF">HF576_09730</name>
</gene>
<dbReference type="PANTHER" id="PTHR34846">
    <property type="entry name" value="4-CARBOXYMUCONOLACTONE DECARBOXYLASE FAMILY PROTEIN (AFU_ORTHOLOGUE AFUA_6G11590)"/>
    <property type="match status" value="1"/>
</dbReference>
<name>A0ABX1KAT0_9MICO</name>
<dbReference type="PANTHER" id="PTHR34846:SF7">
    <property type="entry name" value="BLL7811 PROTEIN"/>
    <property type="match status" value="1"/>
</dbReference>
<dbReference type="InterPro" id="IPR004675">
    <property type="entry name" value="AhpD_core"/>
</dbReference>
<evidence type="ECO:0000313" key="3">
    <source>
        <dbReference type="Proteomes" id="UP001429745"/>
    </source>
</evidence>
<organism evidence="2 3">
    <name type="scientific">Microbacterium salsuginis</name>
    <dbReference type="NCBI Taxonomy" id="2722803"/>
    <lineage>
        <taxon>Bacteria</taxon>
        <taxon>Bacillati</taxon>
        <taxon>Actinomycetota</taxon>
        <taxon>Actinomycetes</taxon>
        <taxon>Micrococcales</taxon>
        <taxon>Microbacteriaceae</taxon>
        <taxon>Microbacterium</taxon>
    </lineage>
</organism>
<reference evidence="2 3" key="1">
    <citation type="submission" date="2020-04" db="EMBL/GenBank/DDBJ databases">
        <title>CFH 90308 Microbacterium sp.</title>
        <authorList>
            <person name="Nie G."/>
            <person name="Ming H."/>
            <person name="Xia T."/>
        </authorList>
    </citation>
    <scope>NUCLEOTIDE SEQUENCE [LARGE SCALE GENOMIC DNA]</scope>
    <source>
        <strain evidence="2 3">CFH 90308</strain>
    </source>
</reference>
<evidence type="ECO:0000259" key="1">
    <source>
        <dbReference type="Pfam" id="PF02627"/>
    </source>
</evidence>
<comment type="caution">
    <text evidence="2">The sequence shown here is derived from an EMBL/GenBank/DDBJ whole genome shotgun (WGS) entry which is preliminary data.</text>
</comment>
<accession>A0ABX1KAT0</accession>
<dbReference type="Gene3D" id="1.20.1290.10">
    <property type="entry name" value="AhpD-like"/>
    <property type="match status" value="1"/>
</dbReference>
<dbReference type="NCBIfam" id="TIGR00778">
    <property type="entry name" value="ahpD_dom"/>
    <property type="match status" value="1"/>
</dbReference>
<evidence type="ECO:0000313" key="2">
    <source>
        <dbReference type="EMBL" id="NLP84131.1"/>
    </source>
</evidence>
<protein>
    <submittedName>
        <fullName evidence="2">Carboxymuconolactone decarboxylase family protein</fullName>
    </submittedName>
</protein>
<proteinExistence type="predicted"/>
<dbReference type="Pfam" id="PF02627">
    <property type="entry name" value="CMD"/>
    <property type="match status" value="1"/>
</dbReference>
<dbReference type="SUPFAM" id="SSF69118">
    <property type="entry name" value="AhpD-like"/>
    <property type="match status" value="1"/>
</dbReference>
<keyword evidence="3" id="KW-1185">Reference proteome</keyword>
<dbReference type="EMBL" id="JABACI010000002">
    <property type="protein sequence ID" value="NLP84131.1"/>
    <property type="molecule type" value="Genomic_DNA"/>
</dbReference>
<feature type="domain" description="Carboxymuconolactone decarboxylase-like" evidence="1">
    <location>
        <begin position="26"/>
        <end position="108"/>
    </location>
</feature>
<dbReference type="InterPro" id="IPR003779">
    <property type="entry name" value="CMD-like"/>
</dbReference>
<dbReference type="RefSeq" id="WP_168912593.1">
    <property type="nucleotide sequence ID" value="NZ_JABACI010000002.1"/>
</dbReference>
<sequence length="165" mass="17423">MTLLSDTLVPVSPRLDFDALAPVFSRAVSTLDDAATEQLDLAGIDSGLRELVRLRASQVNGCAYCVDLHARAARSSGVTAQRVDAVAVWRESGLFTAAERAAFALTEDVTRLSETHVPEATVTEAVAAFGEETAAALISLIITINVWNAIGVTTRAWSVSPRPAG</sequence>